<reference evidence="1 2" key="1">
    <citation type="submission" date="2019-03" db="EMBL/GenBank/DDBJ databases">
        <title>Genomic Encyclopedia of Archaeal and Bacterial Type Strains, Phase II (KMG-II): from individual species to whole genera.</title>
        <authorList>
            <person name="Goeker M."/>
        </authorList>
    </citation>
    <scope>NUCLEOTIDE SEQUENCE [LARGE SCALE GENOMIC DNA]</scope>
    <source>
        <strain evidence="1 2">ATCC 25309</strain>
    </source>
</reference>
<comment type="caution">
    <text evidence="1">The sequence shown here is derived from an EMBL/GenBank/DDBJ whole genome shotgun (WGS) entry which is preliminary data.</text>
</comment>
<proteinExistence type="predicted"/>
<dbReference type="AlphaFoldDB" id="A0A4R7RZC5"/>
<dbReference type="InterPro" id="IPR036388">
    <property type="entry name" value="WH-like_DNA-bd_sf"/>
</dbReference>
<dbReference type="SUPFAM" id="SSF46689">
    <property type="entry name" value="Homeodomain-like"/>
    <property type="match status" value="1"/>
</dbReference>
<protein>
    <submittedName>
        <fullName evidence="1">Uncharacterized protein (DUF433 family)</fullName>
    </submittedName>
</protein>
<dbReference type="PANTHER" id="PTHR34849:SF4">
    <property type="entry name" value="SLR1209 PROTEIN"/>
    <property type="match status" value="1"/>
</dbReference>
<dbReference type="RefSeq" id="WP_133795849.1">
    <property type="nucleotide sequence ID" value="NZ_SOCA01000004.1"/>
</dbReference>
<evidence type="ECO:0000313" key="2">
    <source>
        <dbReference type="Proteomes" id="UP000295662"/>
    </source>
</evidence>
<name>A0A4R7RZC5_9BACT</name>
<dbReference type="OrthoDB" id="962266at2"/>
<dbReference type="Gene3D" id="1.10.10.10">
    <property type="entry name" value="Winged helix-like DNA-binding domain superfamily/Winged helix DNA-binding domain"/>
    <property type="match status" value="1"/>
</dbReference>
<accession>A0A4R7RZC5</accession>
<dbReference type="InterPro" id="IPR009057">
    <property type="entry name" value="Homeodomain-like_sf"/>
</dbReference>
<gene>
    <name evidence="1" type="ORF">EI77_02807</name>
</gene>
<dbReference type="Pfam" id="PF04255">
    <property type="entry name" value="DUF433"/>
    <property type="match status" value="1"/>
</dbReference>
<keyword evidence="2" id="KW-1185">Reference proteome</keyword>
<dbReference type="InterPro" id="IPR007367">
    <property type="entry name" value="DUF433"/>
</dbReference>
<dbReference type="EMBL" id="SOCA01000004">
    <property type="protein sequence ID" value="TDU70759.1"/>
    <property type="molecule type" value="Genomic_DNA"/>
</dbReference>
<organism evidence="1 2">
    <name type="scientific">Prosthecobacter fusiformis</name>
    <dbReference type="NCBI Taxonomy" id="48464"/>
    <lineage>
        <taxon>Bacteria</taxon>
        <taxon>Pseudomonadati</taxon>
        <taxon>Verrucomicrobiota</taxon>
        <taxon>Verrucomicrobiia</taxon>
        <taxon>Verrucomicrobiales</taxon>
        <taxon>Verrucomicrobiaceae</taxon>
        <taxon>Prosthecobacter</taxon>
    </lineage>
</organism>
<dbReference type="PANTHER" id="PTHR34849">
    <property type="entry name" value="SSL5025 PROTEIN"/>
    <property type="match status" value="1"/>
</dbReference>
<sequence length="114" mass="12605">MSVLTQRLVKEIESASEPVQAEVLDFVLFVKGRHDASLGERIQRTAGVCGGEACLGNTRIAIWMLETARRSGVSEAELLLDYPGLNRADLSAAWDYVMSHSTEIENLIRQNEEA</sequence>
<evidence type="ECO:0000313" key="1">
    <source>
        <dbReference type="EMBL" id="TDU70759.1"/>
    </source>
</evidence>
<dbReference type="Proteomes" id="UP000295662">
    <property type="component" value="Unassembled WGS sequence"/>
</dbReference>